<organism evidence="1 2">
    <name type="scientific">Schistosoma margrebowiei</name>
    <dbReference type="NCBI Taxonomy" id="48269"/>
    <lineage>
        <taxon>Eukaryota</taxon>
        <taxon>Metazoa</taxon>
        <taxon>Spiralia</taxon>
        <taxon>Lophotrochozoa</taxon>
        <taxon>Platyhelminthes</taxon>
        <taxon>Trematoda</taxon>
        <taxon>Digenea</taxon>
        <taxon>Strigeidida</taxon>
        <taxon>Schistosomatoidea</taxon>
        <taxon>Schistosomatidae</taxon>
        <taxon>Schistosoma</taxon>
    </lineage>
</organism>
<evidence type="ECO:0000313" key="2">
    <source>
        <dbReference type="Proteomes" id="UP000277204"/>
    </source>
</evidence>
<sequence>MTTVEFDKTKFCAALFTVEPNEVVGIVVSIPLVAFIVDIIAEDIERLGETVGIFTAAEFKAKAGANTDEK</sequence>
<dbReference type="Proteomes" id="UP000277204">
    <property type="component" value="Unassembled WGS sequence"/>
</dbReference>
<keyword evidence="2" id="KW-1185">Reference proteome</keyword>
<reference evidence="1 2" key="1">
    <citation type="submission" date="2018-11" db="EMBL/GenBank/DDBJ databases">
        <authorList>
            <consortium name="Pathogen Informatics"/>
        </authorList>
    </citation>
    <scope>NUCLEOTIDE SEQUENCE [LARGE SCALE GENOMIC DNA]</scope>
    <source>
        <strain evidence="1 2">Zambia</strain>
    </source>
</reference>
<gene>
    <name evidence="1" type="ORF">SMRZ_LOCUS19228</name>
</gene>
<protein>
    <submittedName>
        <fullName evidence="1">Uncharacterized protein</fullName>
    </submittedName>
</protein>
<dbReference type="AlphaFoldDB" id="A0A3P8BXG6"/>
<dbReference type="EMBL" id="UZAI01017896">
    <property type="protein sequence ID" value="VDP30842.1"/>
    <property type="molecule type" value="Genomic_DNA"/>
</dbReference>
<accession>A0A3P8BXG6</accession>
<evidence type="ECO:0000313" key="1">
    <source>
        <dbReference type="EMBL" id="VDP30842.1"/>
    </source>
</evidence>
<proteinExistence type="predicted"/>
<name>A0A3P8BXG6_9TREM</name>